<sequence length="249" mass="28014">MTGTTPADNNNGDNNNNSCSALDLSWLSESVMEAALDNKNLSLNDVGHFHESLRAAEEFGSMEHDVSERLHQKIEHRKETLLSKMVAHETIRVTKSLGLFGILKTHKTWKQVHFMADMHGQGAYIAMAEFQGLGNDEIAKALGSFHEYLQTHEPGQLPFTPPEEAKEFDERARALVETKVKEKLCQAYRRLHKSLMDAELGGYKKEFLNETVLHTPEELVIMFGVTGNVEDDAEEEKEMLAADQSDDEV</sequence>
<proteinExistence type="predicted"/>
<reference evidence="2" key="1">
    <citation type="submission" date="2020-06" db="EMBL/GenBank/DDBJ databases">
        <authorList>
            <consortium name="Plant Systems Biology data submission"/>
        </authorList>
    </citation>
    <scope>NUCLEOTIDE SEQUENCE</scope>
    <source>
        <strain evidence="2">D6</strain>
    </source>
</reference>
<feature type="domain" description="Conserved Oligomeric Golgi complex subunit 6 C-terminal" evidence="1">
    <location>
        <begin position="66"/>
        <end position="219"/>
    </location>
</feature>
<evidence type="ECO:0000259" key="1">
    <source>
        <dbReference type="Pfam" id="PF20653"/>
    </source>
</evidence>
<organism evidence="2 3">
    <name type="scientific">Seminavis robusta</name>
    <dbReference type="NCBI Taxonomy" id="568900"/>
    <lineage>
        <taxon>Eukaryota</taxon>
        <taxon>Sar</taxon>
        <taxon>Stramenopiles</taxon>
        <taxon>Ochrophyta</taxon>
        <taxon>Bacillariophyta</taxon>
        <taxon>Bacillariophyceae</taxon>
        <taxon>Bacillariophycidae</taxon>
        <taxon>Naviculales</taxon>
        <taxon>Naviculaceae</taxon>
        <taxon>Seminavis</taxon>
    </lineage>
</organism>
<keyword evidence="3" id="KW-1185">Reference proteome</keyword>
<gene>
    <name evidence="2" type="ORF">SEMRO_458_G147140.1</name>
</gene>
<dbReference type="Pfam" id="PF20653">
    <property type="entry name" value="COG6_C"/>
    <property type="match status" value="1"/>
</dbReference>
<name>A0A9N8E1R1_9STRA</name>
<protein>
    <recommendedName>
        <fullName evidence="1">Conserved Oligomeric Golgi complex subunit 6 C-terminal domain-containing protein</fullName>
    </recommendedName>
</protein>
<dbReference type="AlphaFoldDB" id="A0A9N8E1R1"/>
<dbReference type="InterPro" id="IPR048369">
    <property type="entry name" value="COG6_C"/>
</dbReference>
<accession>A0A9N8E1R1</accession>
<evidence type="ECO:0000313" key="3">
    <source>
        <dbReference type="Proteomes" id="UP001153069"/>
    </source>
</evidence>
<dbReference type="Proteomes" id="UP001153069">
    <property type="component" value="Unassembled WGS sequence"/>
</dbReference>
<comment type="caution">
    <text evidence="2">The sequence shown here is derived from an EMBL/GenBank/DDBJ whole genome shotgun (WGS) entry which is preliminary data.</text>
</comment>
<evidence type="ECO:0000313" key="2">
    <source>
        <dbReference type="EMBL" id="CAB9510901.1"/>
    </source>
</evidence>
<dbReference type="EMBL" id="CAICTM010000457">
    <property type="protein sequence ID" value="CAB9510901.1"/>
    <property type="molecule type" value="Genomic_DNA"/>
</dbReference>